<feature type="repeat" description="ANK" evidence="3">
    <location>
        <begin position="972"/>
        <end position="1004"/>
    </location>
</feature>
<comment type="caution">
    <text evidence="6">The sequence shown here is derived from an EMBL/GenBank/DDBJ whole genome shotgun (WGS) entry which is preliminary data.</text>
</comment>
<dbReference type="Pfam" id="PF00023">
    <property type="entry name" value="Ank"/>
    <property type="match status" value="1"/>
</dbReference>
<feature type="repeat" description="ANK" evidence="3">
    <location>
        <begin position="798"/>
        <end position="827"/>
    </location>
</feature>
<dbReference type="PROSITE" id="PS50088">
    <property type="entry name" value="ANK_REPEAT"/>
    <property type="match status" value="12"/>
</dbReference>
<dbReference type="SMART" id="SM00248">
    <property type="entry name" value="ANK"/>
    <property type="match status" value="12"/>
</dbReference>
<dbReference type="EMBL" id="CAXAMN010013459">
    <property type="protein sequence ID" value="CAK9040957.1"/>
    <property type="molecule type" value="Genomic_DNA"/>
</dbReference>
<dbReference type="SUPFAM" id="SSF48403">
    <property type="entry name" value="Ankyrin repeat"/>
    <property type="match status" value="2"/>
</dbReference>
<name>A0ABP0LRG4_9DINO</name>
<feature type="region of interest" description="Disordered" evidence="4">
    <location>
        <begin position="1230"/>
        <end position="1276"/>
    </location>
</feature>
<dbReference type="PROSITE" id="PS50297">
    <property type="entry name" value="ANK_REP_REGION"/>
    <property type="match status" value="12"/>
</dbReference>
<feature type="repeat" description="ANK" evidence="3">
    <location>
        <begin position="828"/>
        <end position="860"/>
    </location>
</feature>
<feature type="repeat" description="ANK" evidence="3">
    <location>
        <begin position="897"/>
        <end position="929"/>
    </location>
</feature>
<sequence>MVSWHAVLIANNTDGLKNAVRDAELVERALLRCGFCARKEDVHMVPNKTGSQIKQVLKQVIGKLTKDAQLFVWYSGHGFGMDRHDAFQGTCLVPEGEYIAGDGELEVEIQPLWLEDTLFGIIASEQKEQLKLWCAVVACRTTREDLEKGWKRKEHRCSVMVKPDEYAHNVLSLQKQRYQFWYTCDLGQFTWDFSIFAKAFCYHLECNPRSWDDLKRNLTKDIELMSFGHLQKLKIYGNLEDPLEKTELTQTQTFKKVLYDRDCLEAIRRAQPLADCLYNLANYETFTHESVDDLEEEEEKEEEEDACDSYEQYESVRDKAVEIIEEFYSCGAYFEGLEHQIELLSCYDLDEVMDVLTAHKDASSSGAAYPPRPTEWTPKESATAEDLIDNRKTKLNLPTEVISVISRAAMRLKKDKSESFPSEVYVKMLQELGFYFTAKKYEDTFAICKEKAVKVHVDKLEKYYFVSEGVLGASPDDAADVEKQIRDRCAELCLNMDDLEVIRDQMRVCVTQGSFWVVVVSPVKLKASGLKSILEDFVDHRRGTSLGWACAEAPCQVPDFAAAGFQNVVNLVEGLRAEIQVPNLVLLRGSFFKDLARQLIQRNGEEAAEWQLRAVNNYRDLEGDDWLNPHCSADLHFVQSLHWPTLPWKAPELLERLKTFAGLRPQSQVLHAVAFLIHAIQKDPEWQSMSLDTMMQVLSDTAAEPSEVLRKVVKACCGVAAQTRAEIDRAGRSALHRAAFNGEMDEVERLLIAGLDIEAKDDSRTPLNIAAEMGHWKVVQRLIDARADLEAQDDGCPTPLNIAAEEGHSEVAQRLIEARADLEAKDEHGRTPLHWAAREGHCEMAQRLIDARADLEARGKDGPGGSTPLHLAAKSGHLAVVNRLVAARAAVEARDDWRQTPLHHAANYGHWEVAQRLIEARADLEAKDLAGRTPLYIAAQKGHWKVAQRLIEARADLEAKHKEVFTVAEGVQSRTPLYIAAQKGHWKVAQRLIDARADLEAKDNHGETPLHWAANYGHGEVAQRLIDARADLEAKDLAGATPLYIAAQKGHWEAAQRLIDARADLEAKGDGGRTLLHWAAREGHCEMAQRLIDARADLEAKDLAGRTPLHWAAREGHCEMAQRLIDARADLEAKDNHGKTPWDVAKKKRREKVMGVLRPVQVGLLSGRTVRCDPNPCRNVRELREEAQSKLGTEIRQLLTSSGQTPQEDLMLADAGIDYGDFVQAILVNEDQAQPDDKASSDPASQASVQLPENLSLSLAAPSRGKDAKVRDEQSS</sequence>
<dbReference type="InterPro" id="IPR002110">
    <property type="entry name" value="Ankyrin_rpt"/>
</dbReference>
<gene>
    <name evidence="6" type="ORF">CCMP2556_LOCUS22010</name>
</gene>
<organism evidence="6 7">
    <name type="scientific">Durusdinium trenchii</name>
    <dbReference type="NCBI Taxonomy" id="1381693"/>
    <lineage>
        <taxon>Eukaryota</taxon>
        <taxon>Sar</taxon>
        <taxon>Alveolata</taxon>
        <taxon>Dinophyceae</taxon>
        <taxon>Suessiales</taxon>
        <taxon>Symbiodiniaceae</taxon>
        <taxon>Durusdinium</taxon>
    </lineage>
</organism>
<evidence type="ECO:0000313" key="6">
    <source>
        <dbReference type="EMBL" id="CAK9040957.1"/>
    </source>
</evidence>
<evidence type="ECO:0000256" key="4">
    <source>
        <dbReference type="SAM" id="MobiDB-lite"/>
    </source>
</evidence>
<dbReference type="InterPro" id="IPR036770">
    <property type="entry name" value="Ankyrin_rpt-contain_sf"/>
</dbReference>
<dbReference type="Gene3D" id="3.40.50.1460">
    <property type="match status" value="1"/>
</dbReference>
<evidence type="ECO:0000259" key="5">
    <source>
        <dbReference type="Pfam" id="PF00656"/>
    </source>
</evidence>
<dbReference type="InterPro" id="IPR029030">
    <property type="entry name" value="Caspase-like_dom_sf"/>
</dbReference>
<keyword evidence="7" id="KW-1185">Reference proteome</keyword>
<feature type="repeat" description="ANK" evidence="3">
    <location>
        <begin position="1038"/>
        <end position="1070"/>
    </location>
</feature>
<keyword evidence="1" id="KW-0677">Repeat</keyword>
<feature type="repeat" description="ANK" evidence="3">
    <location>
        <begin position="1071"/>
        <end position="1103"/>
    </location>
</feature>
<dbReference type="Pfam" id="PF13637">
    <property type="entry name" value="Ank_4"/>
    <property type="match status" value="1"/>
</dbReference>
<dbReference type="Pfam" id="PF12796">
    <property type="entry name" value="Ank_2"/>
    <property type="match status" value="3"/>
</dbReference>
<evidence type="ECO:0000256" key="3">
    <source>
        <dbReference type="PROSITE-ProRule" id="PRU00023"/>
    </source>
</evidence>
<protein>
    <recommendedName>
        <fullName evidence="5">Peptidase C14 caspase domain-containing protein</fullName>
    </recommendedName>
</protein>
<dbReference type="InterPro" id="IPR011600">
    <property type="entry name" value="Pept_C14_caspase"/>
</dbReference>
<evidence type="ECO:0000256" key="2">
    <source>
        <dbReference type="ARBA" id="ARBA00023043"/>
    </source>
</evidence>
<feature type="repeat" description="ANK" evidence="3">
    <location>
        <begin position="730"/>
        <end position="762"/>
    </location>
</feature>
<dbReference type="Proteomes" id="UP001642484">
    <property type="component" value="Unassembled WGS sequence"/>
</dbReference>
<feature type="repeat" description="ANK" evidence="3">
    <location>
        <begin position="1104"/>
        <end position="1136"/>
    </location>
</feature>
<feature type="repeat" description="ANK" evidence="3">
    <location>
        <begin position="762"/>
        <end position="794"/>
    </location>
</feature>
<evidence type="ECO:0000256" key="1">
    <source>
        <dbReference type="ARBA" id="ARBA00022737"/>
    </source>
</evidence>
<feature type="compositionally biased region" description="Polar residues" evidence="4">
    <location>
        <begin position="1242"/>
        <end position="1257"/>
    </location>
</feature>
<dbReference type="Gene3D" id="1.25.40.20">
    <property type="entry name" value="Ankyrin repeat-containing domain"/>
    <property type="match status" value="7"/>
</dbReference>
<dbReference type="SUPFAM" id="SSF52129">
    <property type="entry name" value="Caspase-like"/>
    <property type="match status" value="1"/>
</dbReference>
<dbReference type="PRINTS" id="PR01415">
    <property type="entry name" value="ANKYRIN"/>
</dbReference>
<feature type="repeat" description="ANK" evidence="3">
    <location>
        <begin position="930"/>
        <end position="962"/>
    </location>
</feature>
<proteinExistence type="predicted"/>
<feature type="compositionally biased region" description="Basic and acidic residues" evidence="4">
    <location>
        <begin position="1264"/>
        <end position="1276"/>
    </location>
</feature>
<feature type="repeat" description="ANK" evidence="3">
    <location>
        <begin position="1005"/>
        <end position="1037"/>
    </location>
</feature>
<evidence type="ECO:0000313" key="7">
    <source>
        <dbReference type="Proteomes" id="UP001642484"/>
    </source>
</evidence>
<dbReference type="Pfam" id="PF00656">
    <property type="entry name" value="Peptidase_C14"/>
    <property type="match status" value="1"/>
</dbReference>
<feature type="domain" description="Peptidase C14 caspase" evidence="5">
    <location>
        <begin position="5"/>
        <end position="216"/>
    </location>
</feature>
<reference evidence="6 7" key="1">
    <citation type="submission" date="2024-02" db="EMBL/GenBank/DDBJ databases">
        <authorList>
            <person name="Chen Y."/>
            <person name="Shah S."/>
            <person name="Dougan E. K."/>
            <person name="Thang M."/>
            <person name="Chan C."/>
        </authorList>
    </citation>
    <scope>NUCLEOTIDE SEQUENCE [LARGE SCALE GENOMIC DNA]</scope>
</reference>
<dbReference type="PANTHER" id="PTHR24171">
    <property type="entry name" value="ANKYRIN REPEAT DOMAIN-CONTAINING PROTEIN 39-RELATED"/>
    <property type="match status" value="1"/>
</dbReference>
<accession>A0ABP0LRG4</accession>
<feature type="repeat" description="ANK" evidence="3">
    <location>
        <begin position="864"/>
        <end position="896"/>
    </location>
</feature>
<keyword evidence="2 3" id="KW-0040">ANK repeat</keyword>